<dbReference type="PANTHER" id="PTHR42695:SF5">
    <property type="entry name" value="GLUTAMINE AMIDOTRANSFERASE YLR126C-RELATED"/>
    <property type="match status" value="1"/>
</dbReference>
<reference evidence="2 3" key="1">
    <citation type="submission" date="2020-08" db="EMBL/GenBank/DDBJ databases">
        <title>Pseudomonas sp. nov.</title>
        <authorList>
            <person name="Gieschler S."/>
            <person name="Fiedler G."/>
            <person name="Brinks E."/>
            <person name="Boehnlein C."/>
            <person name="Franz C.M.A.P."/>
            <person name="Kabisch J."/>
        </authorList>
    </citation>
    <scope>NUCLEOTIDE SEQUENCE [LARGE SCALE GENOMIC DNA]</scope>
    <source>
        <strain evidence="2 3">MBT-1</strain>
    </source>
</reference>
<proteinExistence type="predicted"/>
<dbReference type="SUPFAM" id="SSF52317">
    <property type="entry name" value="Class I glutamine amidotransferase-like"/>
    <property type="match status" value="1"/>
</dbReference>
<dbReference type="InterPro" id="IPR029062">
    <property type="entry name" value="Class_I_gatase-like"/>
</dbReference>
<dbReference type="Gene3D" id="3.40.50.880">
    <property type="match status" value="1"/>
</dbReference>
<comment type="caution">
    <text evidence="2">The sequence shown here is derived from an EMBL/GenBank/DDBJ whole genome shotgun (WGS) entry which is preliminary data.</text>
</comment>
<dbReference type="GO" id="GO:0005829">
    <property type="term" value="C:cytosol"/>
    <property type="evidence" value="ECO:0007669"/>
    <property type="project" value="TreeGrafter"/>
</dbReference>
<dbReference type="InterPro" id="IPR017926">
    <property type="entry name" value="GATASE"/>
</dbReference>
<evidence type="ECO:0000259" key="1">
    <source>
        <dbReference type="Pfam" id="PF00117"/>
    </source>
</evidence>
<dbReference type="Proteomes" id="UP000526003">
    <property type="component" value="Unassembled WGS sequence"/>
</dbReference>
<evidence type="ECO:0000313" key="3">
    <source>
        <dbReference type="Proteomes" id="UP000526003"/>
    </source>
</evidence>
<dbReference type="RefSeq" id="WP_182344044.1">
    <property type="nucleotide sequence ID" value="NZ_CP090311.1"/>
</dbReference>
<dbReference type="AlphaFoldDB" id="A0A7X1GH12"/>
<dbReference type="CDD" id="cd01741">
    <property type="entry name" value="GATase1_1"/>
    <property type="match status" value="1"/>
</dbReference>
<dbReference type="PROSITE" id="PS51273">
    <property type="entry name" value="GATASE_TYPE_1"/>
    <property type="match status" value="1"/>
</dbReference>
<accession>A0A7X1GH12</accession>
<evidence type="ECO:0000313" key="2">
    <source>
        <dbReference type="EMBL" id="MBC2691428.1"/>
    </source>
</evidence>
<name>A0A7X1GH12_9PSED</name>
<dbReference type="InterPro" id="IPR044992">
    <property type="entry name" value="ChyE-like"/>
</dbReference>
<keyword evidence="2" id="KW-0378">Hydrolase</keyword>
<feature type="domain" description="Glutamine amidotransferase" evidence="1">
    <location>
        <begin position="27"/>
        <end position="169"/>
    </location>
</feature>
<dbReference type="Pfam" id="PF00117">
    <property type="entry name" value="GATase"/>
    <property type="match status" value="1"/>
</dbReference>
<keyword evidence="3" id="KW-1185">Reference proteome</keyword>
<dbReference type="EMBL" id="JACMYG010000017">
    <property type="protein sequence ID" value="MBC2691428.1"/>
    <property type="molecule type" value="Genomic_DNA"/>
</dbReference>
<protein>
    <submittedName>
        <fullName evidence="2">Gamma-glutamyl-gamma-aminobutyrate hydrolase family protein</fullName>
    </submittedName>
</protein>
<organism evidence="2 3">
    <name type="scientific">Pseudomonas kielensis</name>
    <dbReference type="NCBI Taxonomy" id="2762577"/>
    <lineage>
        <taxon>Bacteria</taxon>
        <taxon>Pseudomonadati</taxon>
        <taxon>Pseudomonadota</taxon>
        <taxon>Gammaproteobacteria</taxon>
        <taxon>Pseudomonadales</taxon>
        <taxon>Pseudomonadaceae</taxon>
        <taxon>Pseudomonas</taxon>
    </lineage>
</organism>
<dbReference type="PANTHER" id="PTHR42695">
    <property type="entry name" value="GLUTAMINE AMIDOTRANSFERASE YLR126C-RELATED"/>
    <property type="match status" value="1"/>
</dbReference>
<sequence>MLAPSNSVQLIQHHPAEGPGAIATWAQSRGLTLAVFRADLGHLPAVSAAPVIILGGPYESNAGPAWLAQERQWLAASLAQGAPVFAICLGAQLLALSLGGQVRRMATTETGWTTVNFADGSALKVLEWHEDAIDLPPGAQLLASSALCEQQMYAVGSTRIGLQFHPEWNAESVAQLNAHFADESPLPRHQDHSAAYRQVYDWLQVTLDQWHLAATAASR</sequence>
<gene>
    <name evidence="2" type="ORF">H7995_16650</name>
</gene>
<dbReference type="GO" id="GO:0016787">
    <property type="term" value="F:hydrolase activity"/>
    <property type="evidence" value="ECO:0007669"/>
    <property type="project" value="UniProtKB-KW"/>
</dbReference>